<comment type="caution">
    <text evidence="1">The sequence shown here is derived from an EMBL/GenBank/DDBJ whole genome shotgun (WGS) entry which is preliminary data.</text>
</comment>
<dbReference type="EMBL" id="MU274911">
    <property type="protein sequence ID" value="KAI0089158.1"/>
    <property type="molecule type" value="Genomic_DNA"/>
</dbReference>
<dbReference type="Proteomes" id="UP001055072">
    <property type="component" value="Unassembled WGS sequence"/>
</dbReference>
<keyword evidence="2" id="KW-1185">Reference proteome</keyword>
<evidence type="ECO:0000313" key="2">
    <source>
        <dbReference type="Proteomes" id="UP001055072"/>
    </source>
</evidence>
<evidence type="ECO:0000313" key="1">
    <source>
        <dbReference type="EMBL" id="KAI0089158.1"/>
    </source>
</evidence>
<gene>
    <name evidence="1" type="ORF">BDY19DRAFT_889623</name>
</gene>
<proteinExistence type="predicted"/>
<accession>A0ACB8U482</accession>
<name>A0ACB8U482_9APHY</name>
<reference evidence="1" key="1">
    <citation type="journal article" date="2021" name="Environ. Microbiol.">
        <title>Gene family expansions and transcriptome signatures uncover fungal adaptations to wood decay.</title>
        <authorList>
            <person name="Hage H."/>
            <person name="Miyauchi S."/>
            <person name="Viragh M."/>
            <person name="Drula E."/>
            <person name="Min B."/>
            <person name="Chaduli D."/>
            <person name="Navarro D."/>
            <person name="Favel A."/>
            <person name="Norest M."/>
            <person name="Lesage-Meessen L."/>
            <person name="Balint B."/>
            <person name="Merenyi Z."/>
            <person name="de Eugenio L."/>
            <person name="Morin E."/>
            <person name="Martinez A.T."/>
            <person name="Baldrian P."/>
            <person name="Stursova M."/>
            <person name="Martinez M.J."/>
            <person name="Novotny C."/>
            <person name="Magnuson J.K."/>
            <person name="Spatafora J.W."/>
            <person name="Maurice S."/>
            <person name="Pangilinan J."/>
            <person name="Andreopoulos W."/>
            <person name="LaButti K."/>
            <person name="Hundley H."/>
            <person name="Na H."/>
            <person name="Kuo A."/>
            <person name="Barry K."/>
            <person name="Lipzen A."/>
            <person name="Henrissat B."/>
            <person name="Riley R."/>
            <person name="Ahrendt S."/>
            <person name="Nagy L.G."/>
            <person name="Grigoriev I.V."/>
            <person name="Martin F."/>
            <person name="Rosso M.N."/>
        </authorList>
    </citation>
    <scope>NUCLEOTIDE SEQUENCE</scope>
    <source>
        <strain evidence="1">CBS 384.51</strain>
    </source>
</reference>
<sequence>MNTAQVLDRLPSFLIPFVTLSYPVDRPAVPDSFNDSSYYASGLLDFCAMVSMIAVMAVLRDAFRLGVFEPLAKWYLTRQLKLNKAKAKKHANGNGKANGATNGHAVHDHPPAITKKEAKQLKRSVIRFAEQGWPVVYYSLQWCFGLYVHRNLPTKVLDPVDVWTNYPHIPLAGPIKLYYLTQNAFYMHQILVLNAEARRKDHWQMMTHHVITVVLMLGSYFYNFTRIGVLIMMLMDLCDIFLPLAKMWRYLGFSKACDATFVMFMGSWLVTRHFLFLLAIKSSYNDAPRIIPEVWEPERGFFMTKEVLATFNAMLVSLQIIQLIWFWMVCRVAWRVVSGQGAEDSRSDDEM</sequence>
<protein>
    <submittedName>
        <fullName evidence="1">Longevity assurance proteins LAG1/LAC1</fullName>
    </submittedName>
</protein>
<organism evidence="1 2">
    <name type="scientific">Irpex rosettiformis</name>
    <dbReference type="NCBI Taxonomy" id="378272"/>
    <lineage>
        <taxon>Eukaryota</taxon>
        <taxon>Fungi</taxon>
        <taxon>Dikarya</taxon>
        <taxon>Basidiomycota</taxon>
        <taxon>Agaricomycotina</taxon>
        <taxon>Agaricomycetes</taxon>
        <taxon>Polyporales</taxon>
        <taxon>Irpicaceae</taxon>
        <taxon>Irpex</taxon>
    </lineage>
</organism>